<dbReference type="AlphaFoldDB" id="A0AB34L2I7"/>
<dbReference type="GeneID" id="96002984"/>
<reference evidence="1 2" key="1">
    <citation type="journal article" date="2020" name="Microbiol. Resour. Announc.">
        <title>Draft Genome Sequence of a Cladosporium Species Isolated from the Mesophotic Ascidian Didemnum maculosum.</title>
        <authorList>
            <person name="Gioti A."/>
            <person name="Siaperas R."/>
            <person name="Nikolaivits E."/>
            <person name="Le Goff G."/>
            <person name="Ouazzani J."/>
            <person name="Kotoulas G."/>
            <person name="Topakas E."/>
        </authorList>
    </citation>
    <scope>NUCLEOTIDE SEQUENCE [LARGE SCALE GENOMIC DNA]</scope>
    <source>
        <strain evidence="1 2">TM138-S3</strain>
    </source>
</reference>
<evidence type="ECO:0000313" key="1">
    <source>
        <dbReference type="EMBL" id="KAL1589564.1"/>
    </source>
</evidence>
<organism evidence="1 2">
    <name type="scientific">Cladosporium halotolerans</name>
    <dbReference type="NCBI Taxonomy" id="1052096"/>
    <lineage>
        <taxon>Eukaryota</taxon>
        <taxon>Fungi</taxon>
        <taxon>Dikarya</taxon>
        <taxon>Ascomycota</taxon>
        <taxon>Pezizomycotina</taxon>
        <taxon>Dothideomycetes</taxon>
        <taxon>Dothideomycetidae</taxon>
        <taxon>Cladosporiales</taxon>
        <taxon>Cladosporiaceae</taxon>
        <taxon>Cladosporium</taxon>
    </lineage>
</organism>
<dbReference type="Proteomes" id="UP000803884">
    <property type="component" value="Unassembled WGS sequence"/>
</dbReference>
<comment type="caution">
    <text evidence="1">The sequence shown here is derived from an EMBL/GenBank/DDBJ whole genome shotgun (WGS) entry which is preliminary data.</text>
</comment>
<gene>
    <name evidence="1" type="ORF">WHR41_01540</name>
</gene>
<name>A0AB34L2I7_9PEZI</name>
<keyword evidence="2" id="KW-1185">Reference proteome</keyword>
<evidence type="ECO:0000313" key="2">
    <source>
        <dbReference type="Proteomes" id="UP000803884"/>
    </source>
</evidence>
<accession>A0AB34L2I7</accession>
<protein>
    <submittedName>
        <fullName evidence="1">Uncharacterized protein</fullName>
    </submittedName>
</protein>
<dbReference type="EMBL" id="JAAQHG020000004">
    <property type="protein sequence ID" value="KAL1589564.1"/>
    <property type="molecule type" value="Genomic_DNA"/>
</dbReference>
<proteinExistence type="predicted"/>
<sequence>MATLIHRGYETSRQKVFWDRLGILEVQSAIRSLQCQDPRDKIFAVLSLFRDSCRIMPDYTLTSFDLALLVLKEYAACTAAGDIVELAVHLCHNLRPQLDERLEHSNTSAQYRTSVTVDAAIQRKKARHGDAMPSVSTLASAQVTIDQNGQMKAAFELDEVPVPAQITRNWILVVDERPVGLATCELKAGDWIALLSYQSPIEHYFAGLVFRLQQEGLYDVVGEAALCSGWKPSTTWSVFTDGLGQMDRTDFWACFEVLFDPEEVLLLAMRLRESLGALSREGGFSETDTHRLLSTESLTWKRSFANRREPHPITD</sequence>
<dbReference type="RefSeq" id="XP_069232669.1">
    <property type="nucleotide sequence ID" value="XM_069370146.1"/>
</dbReference>